<sequence length="609" mass="71025">MGSKQQIGILKRDGLGKQHFDMENILTRSLYRVLNNTTQVPPQVAVKNQNVDKMNFQDRKTAIAVARPNNHQIGNASSVDMDMQMRLLAQEICSRVERKYERKLDDTRERDRRDTERRLVSIRSEYEAKYQLQLGKLEKEKNRLMDQIAERERTLEHRMEMRSAEREHDLAAKQRIVENRAIELTLNKENFEKMREEWQRKMEGELEEMRLERERIEVATSKTTDRRRSEMAVEAEVNMWKKRTEELEHDANLTRKRIGEMMEENFHLKDQIISIDQVKRELDVAMTALNETRAELATSKVEIRRTGDYDQLKDENEQLKIEIERLRLKSNQRIQSAVEETISEYSAKEAKWKRIAGLSQQRIAVLTEKIKDLEIERDVLRQEVKNRQNTIGKSQHHVHSNGQKKTYSKTMFRSISPSESTSSLSEGEMEILNIRQRIQNLDEIAKELDASVEQFSTAGATRKVFNKNDSNVELYDDFCRALHSSVIDDEGSPLHMTSSPQKPSRSRPLQIETPIDSEKDLEYKNSEHVNDSWLRSGIRVVSPPAMKKASGEIRPTTTEVKQENNVVLKKKTHVRPTGPEPSESEQRLQIHGAANDLTNRRNTIPEVTY</sequence>
<name>G0NU86_CAEBE</name>
<dbReference type="FunCoup" id="G0NU86">
    <property type="interactions" value="114"/>
</dbReference>
<dbReference type="eggNOG" id="ENOG502TGDF">
    <property type="taxonomic scope" value="Eukaryota"/>
</dbReference>
<dbReference type="OMA" id="TPSDFGW"/>
<feature type="coiled-coil region" evidence="1">
    <location>
        <begin position="181"/>
        <end position="219"/>
    </location>
</feature>
<feature type="coiled-coil region" evidence="1">
    <location>
        <begin position="275"/>
        <end position="329"/>
    </location>
</feature>
<keyword evidence="1" id="KW-0175">Coiled coil</keyword>
<evidence type="ECO:0000256" key="2">
    <source>
        <dbReference type="SAM" id="MobiDB-lite"/>
    </source>
</evidence>
<accession>G0NU86</accession>
<dbReference type="AlphaFoldDB" id="G0NU86"/>
<feature type="coiled-coil region" evidence="1">
    <location>
        <begin position="363"/>
        <end position="390"/>
    </location>
</feature>
<evidence type="ECO:0000256" key="1">
    <source>
        <dbReference type="SAM" id="Coils"/>
    </source>
</evidence>
<evidence type="ECO:0000313" key="4">
    <source>
        <dbReference type="Proteomes" id="UP000008068"/>
    </source>
</evidence>
<dbReference type="Proteomes" id="UP000008068">
    <property type="component" value="Unassembled WGS sequence"/>
</dbReference>
<feature type="region of interest" description="Disordered" evidence="2">
    <location>
        <begin position="489"/>
        <end position="509"/>
    </location>
</feature>
<proteinExistence type="predicted"/>
<evidence type="ECO:0000313" key="3">
    <source>
        <dbReference type="EMBL" id="EGT37706.1"/>
    </source>
</evidence>
<dbReference type="OrthoDB" id="5824032at2759"/>
<keyword evidence="4" id="KW-1185">Reference proteome</keyword>
<protein>
    <submittedName>
        <fullName evidence="3">Uncharacterized protein</fullName>
    </submittedName>
</protein>
<dbReference type="InParanoid" id="G0NU86"/>
<reference evidence="4" key="1">
    <citation type="submission" date="2011-07" db="EMBL/GenBank/DDBJ databases">
        <authorList>
            <consortium name="Caenorhabditis brenneri Sequencing and Analysis Consortium"/>
            <person name="Wilson R.K."/>
        </authorList>
    </citation>
    <scope>NUCLEOTIDE SEQUENCE [LARGE SCALE GENOMIC DNA]</scope>
    <source>
        <strain evidence="4">PB2801</strain>
    </source>
</reference>
<dbReference type="EMBL" id="GL379947">
    <property type="protein sequence ID" value="EGT37706.1"/>
    <property type="molecule type" value="Genomic_DNA"/>
</dbReference>
<feature type="coiled-coil region" evidence="1">
    <location>
        <begin position="127"/>
        <end position="154"/>
    </location>
</feature>
<dbReference type="STRING" id="135651.G0NU86"/>
<dbReference type="HOGENOM" id="CLU_031232_0_0_1"/>
<organism evidence="4">
    <name type="scientific">Caenorhabditis brenneri</name>
    <name type="common">Nematode worm</name>
    <dbReference type="NCBI Taxonomy" id="135651"/>
    <lineage>
        <taxon>Eukaryota</taxon>
        <taxon>Metazoa</taxon>
        <taxon>Ecdysozoa</taxon>
        <taxon>Nematoda</taxon>
        <taxon>Chromadorea</taxon>
        <taxon>Rhabditida</taxon>
        <taxon>Rhabditina</taxon>
        <taxon>Rhabditomorpha</taxon>
        <taxon>Rhabditoidea</taxon>
        <taxon>Rhabditidae</taxon>
        <taxon>Peloderinae</taxon>
        <taxon>Caenorhabditis</taxon>
    </lineage>
</organism>
<gene>
    <name evidence="3" type="ORF">CAEBREN_11137</name>
</gene>